<dbReference type="Proteomes" id="UP000181980">
    <property type="component" value="Unassembled WGS sequence"/>
</dbReference>
<evidence type="ECO:0000256" key="2">
    <source>
        <dbReference type="SAM" id="MobiDB-lite"/>
    </source>
</evidence>
<feature type="region of interest" description="Disordered" evidence="2">
    <location>
        <begin position="102"/>
        <end position="125"/>
    </location>
</feature>
<evidence type="ECO:0000313" key="4">
    <source>
        <dbReference type="EMBL" id="SEE32111.1"/>
    </source>
</evidence>
<evidence type="ECO:0000259" key="3">
    <source>
        <dbReference type="PROSITE" id="PS50203"/>
    </source>
</evidence>
<dbReference type="PROSITE" id="PS50203">
    <property type="entry name" value="CALPAIN_CAT"/>
    <property type="match status" value="1"/>
</dbReference>
<protein>
    <recommendedName>
        <fullName evidence="3">Calpain catalytic domain-containing protein</fullName>
    </recommendedName>
</protein>
<keyword evidence="1" id="KW-0378">Hydrolase</keyword>
<feature type="active site" evidence="1">
    <location>
        <position position="300"/>
    </location>
</feature>
<dbReference type="GO" id="GO:0006508">
    <property type="term" value="P:proteolysis"/>
    <property type="evidence" value="ECO:0007669"/>
    <property type="project" value="UniProtKB-KW"/>
</dbReference>
<feature type="compositionally biased region" description="Pro residues" evidence="2">
    <location>
        <begin position="108"/>
        <end position="120"/>
    </location>
</feature>
<dbReference type="AlphaFoldDB" id="A0A1H5HWS5"/>
<dbReference type="OrthoDB" id="4554584at2"/>
<reference evidence="5" key="1">
    <citation type="submission" date="2016-10" db="EMBL/GenBank/DDBJ databases">
        <authorList>
            <person name="Varghese N."/>
            <person name="Submissions S."/>
        </authorList>
    </citation>
    <scope>NUCLEOTIDE SEQUENCE [LARGE SCALE GENOMIC DNA]</scope>
    <source>
        <strain evidence="5">DSM 45237</strain>
    </source>
</reference>
<feature type="domain" description="Calpain catalytic" evidence="3">
    <location>
        <begin position="145"/>
        <end position="348"/>
    </location>
</feature>
<dbReference type="InterPro" id="IPR038765">
    <property type="entry name" value="Papain-like_cys_pep_sf"/>
</dbReference>
<evidence type="ECO:0000256" key="1">
    <source>
        <dbReference type="PROSITE-ProRule" id="PRU00239"/>
    </source>
</evidence>
<organism evidence="4 5">
    <name type="scientific">Jiangella alba</name>
    <dbReference type="NCBI Taxonomy" id="561176"/>
    <lineage>
        <taxon>Bacteria</taxon>
        <taxon>Bacillati</taxon>
        <taxon>Actinomycetota</taxon>
        <taxon>Actinomycetes</taxon>
        <taxon>Jiangellales</taxon>
        <taxon>Jiangellaceae</taxon>
        <taxon>Jiangella</taxon>
    </lineage>
</organism>
<dbReference type="InterPro" id="IPR001300">
    <property type="entry name" value="Peptidase_C2_calpain_cat"/>
</dbReference>
<accession>A0A1H5HWS5</accession>
<feature type="active site" evidence="1">
    <location>
        <position position="151"/>
    </location>
</feature>
<feature type="active site" evidence="1">
    <location>
        <position position="317"/>
    </location>
</feature>
<dbReference type="STRING" id="561176.SAMN04488561_0981"/>
<dbReference type="RefSeq" id="WP_069113032.1">
    <property type="nucleotide sequence ID" value="NZ_FNUC01000003.1"/>
</dbReference>
<keyword evidence="5" id="KW-1185">Reference proteome</keyword>
<dbReference type="SUPFAM" id="SSF54001">
    <property type="entry name" value="Cysteine proteinases"/>
    <property type="match status" value="1"/>
</dbReference>
<name>A0A1H5HWS5_9ACTN</name>
<dbReference type="EMBL" id="FNUC01000003">
    <property type="protein sequence ID" value="SEE32111.1"/>
    <property type="molecule type" value="Genomic_DNA"/>
</dbReference>
<gene>
    <name evidence="4" type="ORF">SAMN04488561_0981</name>
</gene>
<keyword evidence="1" id="KW-0788">Thiol protease</keyword>
<sequence>MAERPVRAAVRALTLLRAEVGAELEAVRAAVVGRAEGVARAANVAGVRPAAAPAQPAGALAQSAAELARPLAAIVDDAAGAVRHVLDAEVAGLLALLHHAPPTATPGAPSPTPGRSPEPPLTGGVRYAAHPLTLPAAVGSGFARQGAISDCHLVAALCTVAGRAPWLLPAVTAAGDAVLVDVPGRRYRLRPTLPVDDADGGIAYARSPDGSTLVPYVEKAFAVYGGGYPTLARGGLPAEALYWLTGRPSYLLRVPRSGDEVVAALVESAQPAVACSRPFDEGDDAGAAAALRYRLAPVAHAYAVLGLDADRRVLLHNPWGLRHPRPVPLDVFCRLFTRIDWCEADDDG</sequence>
<evidence type="ECO:0000313" key="5">
    <source>
        <dbReference type="Proteomes" id="UP000181980"/>
    </source>
</evidence>
<proteinExistence type="predicted"/>
<dbReference type="GO" id="GO:0004198">
    <property type="term" value="F:calcium-dependent cysteine-type endopeptidase activity"/>
    <property type="evidence" value="ECO:0007669"/>
    <property type="project" value="InterPro"/>
</dbReference>
<keyword evidence="1" id="KW-0645">Protease</keyword>